<organism evidence="1">
    <name type="scientific">Rhizophora mucronata</name>
    <name type="common">Asiatic mangrove</name>
    <dbReference type="NCBI Taxonomy" id="61149"/>
    <lineage>
        <taxon>Eukaryota</taxon>
        <taxon>Viridiplantae</taxon>
        <taxon>Streptophyta</taxon>
        <taxon>Embryophyta</taxon>
        <taxon>Tracheophyta</taxon>
        <taxon>Spermatophyta</taxon>
        <taxon>Magnoliopsida</taxon>
        <taxon>eudicotyledons</taxon>
        <taxon>Gunneridae</taxon>
        <taxon>Pentapetalae</taxon>
        <taxon>rosids</taxon>
        <taxon>fabids</taxon>
        <taxon>Malpighiales</taxon>
        <taxon>Rhizophoraceae</taxon>
        <taxon>Rhizophora</taxon>
    </lineage>
</organism>
<accession>A0A2P2Q7B7</accession>
<protein>
    <submittedName>
        <fullName evidence="1">Uncharacterized protein</fullName>
    </submittedName>
</protein>
<name>A0A2P2Q7B7_RHIMU</name>
<proteinExistence type="predicted"/>
<dbReference type="AlphaFoldDB" id="A0A2P2Q7B7"/>
<dbReference type="EMBL" id="GGEC01082402">
    <property type="protein sequence ID" value="MBX62886.1"/>
    <property type="molecule type" value="Transcribed_RNA"/>
</dbReference>
<sequence>MTLQIGFFVSSHVSFSFASAYQQSLLSVAVNLFV</sequence>
<reference evidence="1" key="1">
    <citation type="submission" date="2018-02" db="EMBL/GenBank/DDBJ databases">
        <title>Rhizophora mucronata_Transcriptome.</title>
        <authorList>
            <person name="Meera S.P."/>
            <person name="Sreeshan A."/>
            <person name="Augustine A."/>
        </authorList>
    </citation>
    <scope>NUCLEOTIDE SEQUENCE</scope>
    <source>
        <tissue evidence="1">Leaf</tissue>
    </source>
</reference>
<evidence type="ECO:0000313" key="1">
    <source>
        <dbReference type="EMBL" id="MBX62886.1"/>
    </source>
</evidence>